<dbReference type="EMBL" id="JAPXFL010000002">
    <property type="protein sequence ID" value="KAK9510633.1"/>
    <property type="molecule type" value="Genomic_DNA"/>
</dbReference>
<evidence type="ECO:0000259" key="1">
    <source>
        <dbReference type="PROSITE" id="PS50853"/>
    </source>
</evidence>
<proteinExistence type="predicted"/>
<name>A0AAW1DNE8_9HEMI</name>
<dbReference type="PROSITE" id="PS50853">
    <property type="entry name" value="FN3"/>
    <property type="match status" value="1"/>
</dbReference>
<evidence type="ECO:0000313" key="2">
    <source>
        <dbReference type="EMBL" id="KAK9510633.1"/>
    </source>
</evidence>
<evidence type="ECO:0000313" key="3">
    <source>
        <dbReference type="Proteomes" id="UP001461498"/>
    </source>
</evidence>
<protein>
    <recommendedName>
        <fullName evidence="1">Fibronectin type-III domain-containing protein</fullName>
    </recommendedName>
</protein>
<organism evidence="2 3">
    <name type="scientific">Rhynocoris fuscipes</name>
    <dbReference type="NCBI Taxonomy" id="488301"/>
    <lineage>
        <taxon>Eukaryota</taxon>
        <taxon>Metazoa</taxon>
        <taxon>Ecdysozoa</taxon>
        <taxon>Arthropoda</taxon>
        <taxon>Hexapoda</taxon>
        <taxon>Insecta</taxon>
        <taxon>Pterygota</taxon>
        <taxon>Neoptera</taxon>
        <taxon>Paraneoptera</taxon>
        <taxon>Hemiptera</taxon>
        <taxon>Heteroptera</taxon>
        <taxon>Panheteroptera</taxon>
        <taxon>Cimicomorpha</taxon>
        <taxon>Reduviidae</taxon>
        <taxon>Harpactorinae</taxon>
        <taxon>Harpactorini</taxon>
        <taxon>Rhynocoris</taxon>
    </lineage>
</organism>
<dbReference type="SUPFAM" id="SSF49265">
    <property type="entry name" value="Fibronectin type III"/>
    <property type="match status" value="1"/>
</dbReference>
<dbReference type="CDD" id="cd00063">
    <property type="entry name" value="FN3"/>
    <property type="match status" value="1"/>
</dbReference>
<dbReference type="InterPro" id="IPR013783">
    <property type="entry name" value="Ig-like_fold"/>
</dbReference>
<reference evidence="2 3" key="1">
    <citation type="submission" date="2022-12" db="EMBL/GenBank/DDBJ databases">
        <title>Chromosome-level genome assembly of true bugs.</title>
        <authorList>
            <person name="Ma L."/>
            <person name="Li H."/>
        </authorList>
    </citation>
    <scope>NUCLEOTIDE SEQUENCE [LARGE SCALE GENOMIC DNA]</scope>
    <source>
        <strain evidence="2">Lab_2022b</strain>
    </source>
</reference>
<dbReference type="Gene3D" id="2.60.40.10">
    <property type="entry name" value="Immunoglobulins"/>
    <property type="match status" value="1"/>
</dbReference>
<dbReference type="InterPro" id="IPR036116">
    <property type="entry name" value="FN3_sf"/>
</dbReference>
<accession>A0AAW1DNE8</accession>
<dbReference type="AlphaFoldDB" id="A0AAW1DNE8"/>
<gene>
    <name evidence="2" type="ORF">O3M35_005374</name>
</gene>
<comment type="caution">
    <text evidence="2">The sequence shown here is derived from an EMBL/GenBank/DDBJ whole genome shotgun (WGS) entry which is preliminary data.</text>
</comment>
<feature type="domain" description="Fibronectin type-III" evidence="1">
    <location>
        <begin position="1"/>
        <end position="65"/>
    </location>
</feature>
<keyword evidence="3" id="KW-1185">Reference proteome</keyword>
<dbReference type="Proteomes" id="UP001461498">
    <property type="component" value="Unassembled WGS sequence"/>
</dbReference>
<sequence>MMGSQRGEWRDVILPAIPSGQYTQHMSYLIKDLEPSAQYEARVQAKNRFGWNQLSENFRFSTRSAGQFSSSFINNKSILYRL</sequence>
<dbReference type="InterPro" id="IPR003961">
    <property type="entry name" value="FN3_dom"/>
</dbReference>